<dbReference type="AlphaFoldDB" id="A0A1I3P346"/>
<dbReference type="PANTHER" id="PTHR36437:SF2">
    <property type="entry name" value="GLYOXALASE_BLEOMYCIN RESISTANCE PROTEIN_DIOXYGENASE"/>
    <property type="match status" value="1"/>
</dbReference>
<organism evidence="2 3">
    <name type="scientific">Thermoflavimicrobium dichotomicum</name>
    <dbReference type="NCBI Taxonomy" id="46223"/>
    <lineage>
        <taxon>Bacteria</taxon>
        <taxon>Bacillati</taxon>
        <taxon>Bacillota</taxon>
        <taxon>Bacilli</taxon>
        <taxon>Bacillales</taxon>
        <taxon>Thermoactinomycetaceae</taxon>
        <taxon>Thermoflavimicrobium</taxon>
    </lineage>
</organism>
<dbReference type="STRING" id="46223.SAMN05421852_10573"/>
<keyword evidence="3" id="KW-1185">Reference proteome</keyword>
<evidence type="ECO:0000313" key="3">
    <source>
        <dbReference type="Proteomes" id="UP000199545"/>
    </source>
</evidence>
<dbReference type="Pfam" id="PF00903">
    <property type="entry name" value="Glyoxalase"/>
    <property type="match status" value="1"/>
</dbReference>
<evidence type="ECO:0000313" key="2">
    <source>
        <dbReference type="EMBL" id="SFJ15968.1"/>
    </source>
</evidence>
<keyword evidence="2" id="KW-0560">Oxidoreductase</keyword>
<dbReference type="PANTHER" id="PTHR36437">
    <property type="entry name" value="GLYOXALASE/BLEOMYCIN RESISTANCE PROTEIN/DIOXYGENASE"/>
    <property type="match status" value="1"/>
</dbReference>
<protein>
    <submittedName>
        <fullName evidence="2">Catechol 2,3-dioxygenase</fullName>
    </submittedName>
</protein>
<evidence type="ECO:0000259" key="1">
    <source>
        <dbReference type="PROSITE" id="PS51819"/>
    </source>
</evidence>
<dbReference type="Proteomes" id="UP000199545">
    <property type="component" value="Unassembled WGS sequence"/>
</dbReference>
<dbReference type="InterPro" id="IPR029068">
    <property type="entry name" value="Glyas_Bleomycin-R_OHBP_Dase"/>
</dbReference>
<dbReference type="SUPFAM" id="SSF54593">
    <property type="entry name" value="Glyoxalase/Bleomycin resistance protein/Dihydroxybiphenyl dioxygenase"/>
    <property type="match status" value="1"/>
</dbReference>
<dbReference type="PROSITE" id="PS51819">
    <property type="entry name" value="VOC"/>
    <property type="match status" value="1"/>
</dbReference>
<dbReference type="EMBL" id="FORR01000005">
    <property type="protein sequence ID" value="SFJ15968.1"/>
    <property type="molecule type" value="Genomic_DNA"/>
</dbReference>
<dbReference type="CDD" id="cd07263">
    <property type="entry name" value="VOC_like"/>
    <property type="match status" value="1"/>
</dbReference>
<name>A0A1I3P346_9BACL</name>
<gene>
    <name evidence="2" type="ORF">SAMN05421852_10573</name>
</gene>
<keyword evidence="2" id="KW-0223">Dioxygenase</keyword>
<dbReference type="InterPro" id="IPR004360">
    <property type="entry name" value="Glyas_Fos-R_dOase_dom"/>
</dbReference>
<accession>A0A1I3P346</accession>
<dbReference type="GO" id="GO:0051213">
    <property type="term" value="F:dioxygenase activity"/>
    <property type="evidence" value="ECO:0007669"/>
    <property type="project" value="UniProtKB-KW"/>
</dbReference>
<reference evidence="2 3" key="1">
    <citation type="submission" date="2016-10" db="EMBL/GenBank/DDBJ databases">
        <authorList>
            <person name="de Groot N.N."/>
        </authorList>
    </citation>
    <scope>NUCLEOTIDE SEQUENCE [LARGE SCALE GENOMIC DNA]</scope>
    <source>
        <strain evidence="2 3">DSM 44778</strain>
    </source>
</reference>
<dbReference type="InterPro" id="IPR037523">
    <property type="entry name" value="VOC_core"/>
</dbReference>
<proteinExistence type="predicted"/>
<sequence length="125" mass="14524">MRVKRMIKQIATVAVYVDNQEEALSFWRDKVGFEVRRNESMGPAGNWLEVAPSGAETCLVLYPKSVMPNWQEFKPSIVFICQDIQQTYEKLKANGVEFKEEPKKMRWGTFAIFKDPEGNEFVIKE</sequence>
<feature type="domain" description="VOC" evidence="1">
    <location>
        <begin position="9"/>
        <end position="125"/>
    </location>
</feature>
<dbReference type="Gene3D" id="3.10.180.10">
    <property type="entry name" value="2,3-Dihydroxybiphenyl 1,2-Dioxygenase, domain 1"/>
    <property type="match status" value="1"/>
</dbReference>